<gene>
    <name evidence="4" type="ORF">HAP48_018480</name>
</gene>
<accession>A0A973VZW3</accession>
<dbReference type="Pfam" id="PF00589">
    <property type="entry name" value="Phage_integrase"/>
    <property type="match status" value="1"/>
</dbReference>
<evidence type="ECO:0000256" key="1">
    <source>
        <dbReference type="ARBA" id="ARBA00023172"/>
    </source>
</evidence>
<keyword evidence="1" id="KW-0233">DNA recombination</keyword>
<protein>
    <submittedName>
        <fullName evidence="4">Site-specific integrase</fullName>
    </submittedName>
</protein>
<feature type="domain" description="Tyr recombinase" evidence="3">
    <location>
        <begin position="237"/>
        <end position="388"/>
    </location>
</feature>
<sequence length="418" mass="46172">MARKAKDCKLESRTARLTKLAIRFKTYTGPTLARGIQLLYRRNKTNGTWVVKAADGHGSYWTKGFAFADDLEDADGKTILTFYQACDRAKELARGGDEAVTSDAAPITVDGALAAYERDLEKRGGSKYNATYPRKHLTSVLLSKPVALVAKNELSTWHDGLRTKLVDGSVNRLCKGLLAAVKLAAKHDRRIKNLEAWQDGLEALPDAHVARNFPLDDAQVRAFVNGALAIDRKLGDFVDVLAETGARPSQPTRLLVEDLRCGAKPKLMMPKGGKGGSKNRMKRKQERYSVPISVELAERLEAAAKGRAPDAPLLLRSDDRPWSERPADDYRDDVTAIVTSIGEDPTKVTMYALRHSSIVRMLLKNVPIRLVASLHDTSSIEIERTYSKHITEYSDDIARDALLAREDADNVVPLKKAA</sequence>
<dbReference type="SUPFAM" id="SSF56349">
    <property type="entry name" value="DNA breaking-rejoining enzymes"/>
    <property type="match status" value="1"/>
</dbReference>
<evidence type="ECO:0000313" key="4">
    <source>
        <dbReference type="EMBL" id="NVI44901.1"/>
    </source>
</evidence>
<evidence type="ECO:0000256" key="2">
    <source>
        <dbReference type="SAM" id="MobiDB-lite"/>
    </source>
</evidence>
<dbReference type="Gene3D" id="1.10.443.10">
    <property type="entry name" value="Intergrase catalytic core"/>
    <property type="match status" value="1"/>
</dbReference>
<dbReference type="GO" id="GO:0003677">
    <property type="term" value="F:DNA binding"/>
    <property type="evidence" value="ECO:0007669"/>
    <property type="project" value="InterPro"/>
</dbReference>
<feature type="region of interest" description="Disordered" evidence="2">
    <location>
        <begin position="266"/>
        <end position="285"/>
    </location>
</feature>
<organism evidence="4">
    <name type="scientific">Bradyrhizobium septentrionale</name>
    <dbReference type="NCBI Taxonomy" id="1404411"/>
    <lineage>
        <taxon>Bacteria</taxon>
        <taxon>Pseudomonadati</taxon>
        <taxon>Pseudomonadota</taxon>
        <taxon>Alphaproteobacteria</taxon>
        <taxon>Hyphomicrobiales</taxon>
        <taxon>Nitrobacteraceae</taxon>
        <taxon>Bradyrhizobium</taxon>
    </lineage>
</organism>
<comment type="caution">
    <text evidence="4">The sequence shown here is derived from an EMBL/GenBank/DDBJ whole genome shotgun (WGS) entry which is preliminary data.</text>
</comment>
<proteinExistence type="predicted"/>
<name>A0A973VZW3_9BRAD</name>
<reference evidence="4" key="1">
    <citation type="submission" date="2020-06" db="EMBL/GenBank/DDBJ databases">
        <title>Whole Genome Sequence of Bradyrhizobium sp. Strain 1S1.</title>
        <authorList>
            <person name="Bromfield E.S.P."/>
            <person name="Cloutier S."/>
        </authorList>
    </citation>
    <scope>NUCLEOTIDE SEQUENCE [LARGE SCALE GENOMIC DNA]</scope>
    <source>
        <strain evidence="4">1S1</strain>
    </source>
</reference>
<dbReference type="EMBL" id="JAAOLE020000001">
    <property type="protein sequence ID" value="NVI44901.1"/>
    <property type="molecule type" value="Genomic_DNA"/>
</dbReference>
<dbReference type="GO" id="GO:0006310">
    <property type="term" value="P:DNA recombination"/>
    <property type="evidence" value="ECO:0007669"/>
    <property type="project" value="UniProtKB-KW"/>
</dbReference>
<evidence type="ECO:0000259" key="3">
    <source>
        <dbReference type="Pfam" id="PF00589"/>
    </source>
</evidence>
<dbReference type="InterPro" id="IPR011010">
    <property type="entry name" value="DNA_brk_join_enz"/>
</dbReference>
<dbReference type="AlphaFoldDB" id="A0A973VZW3"/>
<dbReference type="InterPro" id="IPR013762">
    <property type="entry name" value="Integrase-like_cat_sf"/>
</dbReference>
<dbReference type="GO" id="GO:0015074">
    <property type="term" value="P:DNA integration"/>
    <property type="evidence" value="ECO:0007669"/>
    <property type="project" value="InterPro"/>
</dbReference>
<dbReference type="InterPro" id="IPR002104">
    <property type="entry name" value="Integrase_catalytic"/>
</dbReference>